<proteinExistence type="predicted"/>
<keyword evidence="2" id="KW-1185">Reference proteome</keyword>
<name>A0ACB8RX92_9AGAM</name>
<sequence length="421" mass="46682">MATPADEELRSAVLALREQHPVLGISKFHALLLEGQPGWSVSEKRMRRFLPAPPTTTPLGRTGEIYPSSRLIDDLELEKWTGAVEVKLFDKKKGKGLIAKRAIAEGETVWKEDPFVIAPEWDIYDLVYSSRACGSCTTPLTDSPLVLPCPASSSSTFCPIRFCNRLCLSRSTRTHPLVCAAQNPSCVPLLAFARRTEWLALHALTQCAARMMLAPTAGARKADWTVFEAFAVLSMEERAKSRWYGGAEPDRAAWQNAHQLYVQAFRPSSPAAQKKFARLVKLPLPDDIADALFSYDGFLAGLGRMSLNLEAHGGLYTLHSHLNHDCTPNISVRHLDQRTALSRITLIARRDISAGEELVVTYVYPELGVRERRGNLGAWGFGECQCERCKREENDPDVVSIGTQADMHDLERELKAGLGVL</sequence>
<accession>A0ACB8RX92</accession>
<evidence type="ECO:0000313" key="1">
    <source>
        <dbReference type="EMBL" id="KAI0048513.1"/>
    </source>
</evidence>
<reference evidence="1" key="2">
    <citation type="journal article" date="2022" name="New Phytol.">
        <title>Evolutionary transition to the ectomycorrhizal habit in the genomes of a hyperdiverse lineage of mushroom-forming fungi.</title>
        <authorList>
            <person name="Looney B."/>
            <person name="Miyauchi S."/>
            <person name="Morin E."/>
            <person name="Drula E."/>
            <person name="Courty P.E."/>
            <person name="Kohler A."/>
            <person name="Kuo A."/>
            <person name="LaButti K."/>
            <person name="Pangilinan J."/>
            <person name="Lipzen A."/>
            <person name="Riley R."/>
            <person name="Andreopoulos W."/>
            <person name="He G."/>
            <person name="Johnson J."/>
            <person name="Nolan M."/>
            <person name="Tritt A."/>
            <person name="Barry K.W."/>
            <person name="Grigoriev I.V."/>
            <person name="Nagy L.G."/>
            <person name="Hibbett D."/>
            <person name="Henrissat B."/>
            <person name="Matheny P.B."/>
            <person name="Labbe J."/>
            <person name="Martin F.M."/>
        </authorList>
    </citation>
    <scope>NUCLEOTIDE SEQUENCE</scope>
    <source>
        <strain evidence="1">FP105234-sp</strain>
    </source>
</reference>
<reference evidence="1" key="1">
    <citation type="submission" date="2021-02" db="EMBL/GenBank/DDBJ databases">
        <authorList>
            <consortium name="DOE Joint Genome Institute"/>
            <person name="Ahrendt S."/>
            <person name="Looney B.P."/>
            <person name="Miyauchi S."/>
            <person name="Morin E."/>
            <person name="Drula E."/>
            <person name="Courty P.E."/>
            <person name="Chicoki N."/>
            <person name="Fauchery L."/>
            <person name="Kohler A."/>
            <person name="Kuo A."/>
            <person name="Labutti K."/>
            <person name="Pangilinan J."/>
            <person name="Lipzen A."/>
            <person name="Riley R."/>
            <person name="Andreopoulos W."/>
            <person name="He G."/>
            <person name="Johnson J."/>
            <person name="Barry K.W."/>
            <person name="Grigoriev I.V."/>
            <person name="Nagy L."/>
            <person name="Hibbett D."/>
            <person name="Henrissat B."/>
            <person name="Matheny P.B."/>
            <person name="Labbe J."/>
            <person name="Martin F."/>
        </authorList>
    </citation>
    <scope>NUCLEOTIDE SEQUENCE</scope>
    <source>
        <strain evidence="1">FP105234-sp</strain>
    </source>
</reference>
<dbReference type="EMBL" id="MU275885">
    <property type="protein sequence ID" value="KAI0048513.1"/>
    <property type="molecule type" value="Genomic_DNA"/>
</dbReference>
<protein>
    <submittedName>
        <fullName evidence="1">SET domain-containing protein</fullName>
    </submittedName>
</protein>
<organism evidence="1 2">
    <name type="scientific">Auriscalpium vulgare</name>
    <dbReference type="NCBI Taxonomy" id="40419"/>
    <lineage>
        <taxon>Eukaryota</taxon>
        <taxon>Fungi</taxon>
        <taxon>Dikarya</taxon>
        <taxon>Basidiomycota</taxon>
        <taxon>Agaricomycotina</taxon>
        <taxon>Agaricomycetes</taxon>
        <taxon>Russulales</taxon>
        <taxon>Auriscalpiaceae</taxon>
        <taxon>Auriscalpium</taxon>
    </lineage>
</organism>
<evidence type="ECO:0000313" key="2">
    <source>
        <dbReference type="Proteomes" id="UP000814033"/>
    </source>
</evidence>
<gene>
    <name evidence="1" type="ORF">FA95DRAFT_1678231</name>
</gene>
<dbReference type="Proteomes" id="UP000814033">
    <property type="component" value="Unassembled WGS sequence"/>
</dbReference>
<comment type="caution">
    <text evidence="1">The sequence shown here is derived from an EMBL/GenBank/DDBJ whole genome shotgun (WGS) entry which is preliminary data.</text>
</comment>